<dbReference type="GO" id="GO:0016757">
    <property type="term" value="F:glycosyltransferase activity"/>
    <property type="evidence" value="ECO:0007669"/>
    <property type="project" value="InterPro"/>
</dbReference>
<dbReference type="SUPFAM" id="SSF53756">
    <property type="entry name" value="UDP-Glycosyltransferase/glycogen phosphorylase"/>
    <property type="match status" value="1"/>
</dbReference>
<feature type="domain" description="Glycosyltransferase subfamily 4-like N-terminal" evidence="3">
    <location>
        <begin position="41"/>
        <end position="161"/>
    </location>
</feature>
<dbReference type="Gene3D" id="3.40.50.2000">
    <property type="entry name" value="Glycogen Phosphorylase B"/>
    <property type="match status" value="2"/>
</dbReference>
<reference evidence="5" key="1">
    <citation type="submission" date="2016-11" db="EMBL/GenBank/DDBJ databases">
        <authorList>
            <person name="Varghese N."/>
            <person name="Submissions S."/>
        </authorList>
    </citation>
    <scope>NUCLEOTIDE SEQUENCE [LARGE SCALE GENOMIC DNA]</scope>
    <source>
        <strain evidence="5">DSM 15449</strain>
    </source>
</reference>
<dbReference type="EMBL" id="FQXJ01000003">
    <property type="protein sequence ID" value="SHH31122.1"/>
    <property type="molecule type" value="Genomic_DNA"/>
</dbReference>
<dbReference type="PANTHER" id="PTHR46401">
    <property type="entry name" value="GLYCOSYLTRANSFERASE WBBK-RELATED"/>
    <property type="match status" value="1"/>
</dbReference>
<dbReference type="PANTHER" id="PTHR46401:SF2">
    <property type="entry name" value="GLYCOSYLTRANSFERASE WBBK-RELATED"/>
    <property type="match status" value="1"/>
</dbReference>
<name>A0A1M5RXN8_9FIRM</name>
<evidence type="ECO:0000256" key="1">
    <source>
        <dbReference type="ARBA" id="ARBA00022679"/>
    </source>
</evidence>
<dbReference type="STRING" id="1121420.SAMN02746098_00692"/>
<dbReference type="CDD" id="cd03809">
    <property type="entry name" value="GT4_MtfB-like"/>
    <property type="match status" value="1"/>
</dbReference>
<dbReference type="RefSeq" id="WP_073027872.1">
    <property type="nucleotide sequence ID" value="NZ_FQXJ01000003.1"/>
</dbReference>
<dbReference type="FunFam" id="3.40.50.2000:FF:000119">
    <property type="entry name" value="Glycosyl transferase group 1"/>
    <property type="match status" value="1"/>
</dbReference>
<gene>
    <name evidence="4" type="ORF">SAMN02746098_00692</name>
</gene>
<dbReference type="Pfam" id="PF00534">
    <property type="entry name" value="Glycos_transf_1"/>
    <property type="match status" value="1"/>
</dbReference>
<evidence type="ECO:0000259" key="3">
    <source>
        <dbReference type="Pfam" id="PF13439"/>
    </source>
</evidence>
<keyword evidence="1 4" id="KW-0808">Transferase</keyword>
<dbReference type="Pfam" id="PF13439">
    <property type="entry name" value="Glyco_transf_4"/>
    <property type="match status" value="1"/>
</dbReference>
<keyword evidence="5" id="KW-1185">Reference proteome</keyword>
<evidence type="ECO:0000259" key="2">
    <source>
        <dbReference type="Pfam" id="PF00534"/>
    </source>
</evidence>
<evidence type="ECO:0000313" key="4">
    <source>
        <dbReference type="EMBL" id="SHH31122.1"/>
    </source>
</evidence>
<proteinExistence type="predicted"/>
<dbReference type="GO" id="GO:0009103">
    <property type="term" value="P:lipopolysaccharide biosynthetic process"/>
    <property type="evidence" value="ECO:0007669"/>
    <property type="project" value="TreeGrafter"/>
</dbReference>
<dbReference type="InterPro" id="IPR001296">
    <property type="entry name" value="Glyco_trans_1"/>
</dbReference>
<accession>A0A1M5RXN8</accession>
<dbReference type="OrthoDB" id="9797829at2"/>
<organism evidence="4 5">
    <name type="scientific">Desulfosporosinus lacus DSM 15449</name>
    <dbReference type="NCBI Taxonomy" id="1121420"/>
    <lineage>
        <taxon>Bacteria</taxon>
        <taxon>Bacillati</taxon>
        <taxon>Bacillota</taxon>
        <taxon>Clostridia</taxon>
        <taxon>Eubacteriales</taxon>
        <taxon>Desulfitobacteriaceae</taxon>
        <taxon>Desulfosporosinus</taxon>
    </lineage>
</organism>
<protein>
    <submittedName>
        <fullName evidence="4">Glycosyltransferase involved in cell wall bisynthesis</fullName>
    </submittedName>
</protein>
<dbReference type="InterPro" id="IPR028098">
    <property type="entry name" value="Glyco_trans_4-like_N"/>
</dbReference>
<evidence type="ECO:0000313" key="5">
    <source>
        <dbReference type="Proteomes" id="UP000183954"/>
    </source>
</evidence>
<feature type="domain" description="Glycosyl transferase family 1" evidence="2">
    <location>
        <begin position="186"/>
        <end position="337"/>
    </location>
</feature>
<dbReference type="AlphaFoldDB" id="A0A1M5RXN8"/>
<sequence>MKVAIDMRALPRTGIGNYSQALFEGLPKLFPATIKTVSVADNVIISRQKLRGYINRLSRLWWEQQKLPNLLRKNQVDILHNPMNHGLPIKQVCKSVVTIHDVIPLVFSDQYLKTFVERTYYNLALKVAISRSSMIITDSAFSMNEIIKYLDVPIKKIRVIPLACGKEFKPVLEMNRLKNVREKFGLRRPFLLTIGGNEPRKNVARLINSFEGISEKYSVDLAVVGGDWRGSGFSKGIMKANNVYFLGSVEQEELVALYSSAELFVFPSLYEGFGLPILEAMACGSPVVASNTSSIPEVAGDAALLFDPRDQEDMNRTIRGILGSREIKEELKQKGFERAKQFTWENTLNKTMEAYRYVLS</sequence>
<dbReference type="Proteomes" id="UP000183954">
    <property type="component" value="Unassembled WGS sequence"/>
</dbReference>